<dbReference type="EMBL" id="VTWS01000001">
    <property type="protein sequence ID" value="KAA9357238.1"/>
    <property type="molecule type" value="Genomic_DNA"/>
</dbReference>
<dbReference type="AlphaFoldDB" id="A0A5N1JN31"/>
<comment type="caution">
    <text evidence="1">The sequence shown here is derived from an EMBL/GenBank/DDBJ whole genome shotgun (WGS) entry which is preliminary data.</text>
</comment>
<evidence type="ECO:0000313" key="1">
    <source>
        <dbReference type="EMBL" id="KAA9357238.1"/>
    </source>
</evidence>
<reference evidence="1 2" key="1">
    <citation type="submission" date="2019-09" db="EMBL/GenBank/DDBJ databases">
        <title>Genome Sequence of Larkinella sp MA1.</title>
        <authorList>
            <person name="Srinivasan S."/>
        </authorList>
    </citation>
    <scope>NUCLEOTIDE SEQUENCE [LARGE SCALE GENOMIC DNA]</scope>
    <source>
        <strain evidence="1 2">MA1</strain>
    </source>
</reference>
<accession>A0A5N1JN31</accession>
<name>A0A5N1JN31_9BACT</name>
<proteinExistence type="predicted"/>
<organism evidence="1 2">
    <name type="scientific">Larkinella humicola</name>
    <dbReference type="NCBI Taxonomy" id="2607654"/>
    <lineage>
        <taxon>Bacteria</taxon>
        <taxon>Pseudomonadati</taxon>
        <taxon>Bacteroidota</taxon>
        <taxon>Cytophagia</taxon>
        <taxon>Cytophagales</taxon>
        <taxon>Spirosomataceae</taxon>
        <taxon>Larkinella</taxon>
    </lineage>
</organism>
<protein>
    <submittedName>
        <fullName evidence="1">Uncharacterized protein</fullName>
    </submittedName>
</protein>
<dbReference type="Proteomes" id="UP000326344">
    <property type="component" value="Unassembled WGS sequence"/>
</dbReference>
<keyword evidence="2" id="KW-1185">Reference proteome</keyword>
<gene>
    <name evidence="1" type="ORF">F0P93_05740</name>
</gene>
<evidence type="ECO:0000313" key="2">
    <source>
        <dbReference type="Proteomes" id="UP000326344"/>
    </source>
</evidence>
<sequence length="123" mass="13307">MFLQSKITKMANGTPVTFAFTFRTMAVLAQSVDMEEFDKLNGFEQIPVLLFAALVAGNNPLPEGFSLDQMDDFLFTMSPDDVGEVFQLGTEAMGFIGLAIQKYSAIAKSVESAKPVPASAKKS</sequence>
<dbReference type="RefSeq" id="WP_150875331.1">
    <property type="nucleotide sequence ID" value="NZ_VTWS01000001.1"/>
</dbReference>